<dbReference type="Proteomes" id="UP001054837">
    <property type="component" value="Unassembled WGS sequence"/>
</dbReference>
<feature type="region of interest" description="Disordered" evidence="1">
    <location>
        <begin position="34"/>
        <end position="54"/>
    </location>
</feature>
<dbReference type="EMBL" id="BPLQ01013753">
    <property type="protein sequence ID" value="GIY74426.1"/>
    <property type="molecule type" value="Genomic_DNA"/>
</dbReference>
<reference evidence="2 3" key="1">
    <citation type="submission" date="2021-06" db="EMBL/GenBank/DDBJ databases">
        <title>Caerostris darwini draft genome.</title>
        <authorList>
            <person name="Kono N."/>
            <person name="Arakawa K."/>
        </authorList>
    </citation>
    <scope>NUCLEOTIDE SEQUENCE [LARGE SCALE GENOMIC DNA]</scope>
</reference>
<keyword evidence="3" id="KW-1185">Reference proteome</keyword>
<sequence>MLMLSPIHNERGNSFFSGSTELSSVSWGHKYFTSAPASKSPIKRSSSNDAPFKKETRLDERVAKNGIVGYLNPRK</sequence>
<organism evidence="2 3">
    <name type="scientific">Caerostris darwini</name>
    <dbReference type="NCBI Taxonomy" id="1538125"/>
    <lineage>
        <taxon>Eukaryota</taxon>
        <taxon>Metazoa</taxon>
        <taxon>Ecdysozoa</taxon>
        <taxon>Arthropoda</taxon>
        <taxon>Chelicerata</taxon>
        <taxon>Arachnida</taxon>
        <taxon>Araneae</taxon>
        <taxon>Araneomorphae</taxon>
        <taxon>Entelegynae</taxon>
        <taxon>Araneoidea</taxon>
        <taxon>Araneidae</taxon>
        <taxon>Caerostris</taxon>
    </lineage>
</organism>
<comment type="caution">
    <text evidence="2">The sequence shown here is derived from an EMBL/GenBank/DDBJ whole genome shotgun (WGS) entry which is preliminary data.</text>
</comment>
<gene>
    <name evidence="2" type="ORF">CDAR_502071</name>
</gene>
<evidence type="ECO:0000313" key="2">
    <source>
        <dbReference type="EMBL" id="GIY74426.1"/>
    </source>
</evidence>
<evidence type="ECO:0000313" key="3">
    <source>
        <dbReference type="Proteomes" id="UP001054837"/>
    </source>
</evidence>
<name>A0AAV4VVW8_9ARAC</name>
<evidence type="ECO:0000256" key="1">
    <source>
        <dbReference type="SAM" id="MobiDB-lite"/>
    </source>
</evidence>
<protein>
    <submittedName>
        <fullName evidence="2">Uncharacterized protein</fullName>
    </submittedName>
</protein>
<dbReference type="AlphaFoldDB" id="A0AAV4VVW8"/>
<proteinExistence type="predicted"/>
<accession>A0AAV4VVW8</accession>